<proteinExistence type="predicted"/>
<comment type="caution">
    <text evidence="3">The sequence shown here is derived from an EMBL/GenBank/DDBJ whole genome shotgun (WGS) entry which is preliminary data.</text>
</comment>
<name>A0A7K1GK89_9FLAO</name>
<keyword evidence="2" id="KW-1133">Transmembrane helix</keyword>
<dbReference type="PANTHER" id="PTHR41532:SF1">
    <property type="entry name" value="FIXS PROTEIN"/>
    <property type="match status" value="1"/>
</dbReference>
<protein>
    <submittedName>
        <fullName evidence="3">Cbb3-type cytochrome oxidase assembly protein CcoS</fullName>
    </submittedName>
</protein>
<reference evidence="3 4" key="1">
    <citation type="journal article" date="2006" name="Int. J. Syst. Evol. Microbiol.">
        <title>Myroides pelagicus sp. nov., isolated from seawater in Thailand.</title>
        <authorList>
            <person name="Yoon J."/>
            <person name="Maneerat S."/>
            <person name="Kawai F."/>
            <person name="Yokota A."/>
        </authorList>
    </citation>
    <scope>NUCLEOTIDE SEQUENCE [LARGE SCALE GENOMIC DNA]</scope>
    <source>
        <strain evidence="3 4">SM1T</strain>
    </source>
</reference>
<feature type="transmembrane region" description="Helical" evidence="2">
    <location>
        <begin position="6"/>
        <end position="23"/>
    </location>
</feature>
<dbReference type="OrthoDB" id="9802763at2"/>
<dbReference type="Proteomes" id="UP000488936">
    <property type="component" value="Unassembled WGS sequence"/>
</dbReference>
<dbReference type="RefSeq" id="WP_155035281.1">
    <property type="nucleotide sequence ID" value="NZ_JAYMMG010000018.1"/>
</dbReference>
<evidence type="ECO:0000313" key="4">
    <source>
        <dbReference type="Proteomes" id="UP000488936"/>
    </source>
</evidence>
<evidence type="ECO:0000256" key="1">
    <source>
        <dbReference type="SAM" id="MobiDB-lite"/>
    </source>
</evidence>
<dbReference type="PANTHER" id="PTHR41532">
    <property type="entry name" value="FIXS PROTEIN"/>
    <property type="match status" value="1"/>
</dbReference>
<sequence length="73" mass="8348">MSVIYFLISISVVVAGIFLYLFIKSVKSGQFDDAYTPSVRMLFDDEIKSDVKKSSSKNKTNHLVNENQRENQI</sequence>
<accession>A0A7K1GK89</accession>
<dbReference type="EMBL" id="WMJY01000008">
    <property type="protein sequence ID" value="MTH29305.1"/>
    <property type="molecule type" value="Genomic_DNA"/>
</dbReference>
<keyword evidence="2" id="KW-0812">Transmembrane</keyword>
<dbReference type="InterPro" id="IPR004714">
    <property type="entry name" value="Cyt_oxidase_maturation_cbb3"/>
</dbReference>
<dbReference type="Pfam" id="PF03597">
    <property type="entry name" value="FixS"/>
    <property type="match status" value="1"/>
</dbReference>
<evidence type="ECO:0000256" key="2">
    <source>
        <dbReference type="SAM" id="Phobius"/>
    </source>
</evidence>
<keyword evidence="2" id="KW-0472">Membrane</keyword>
<dbReference type="AlphaFoldDB" id="A0A7K1GK89"/>
<evidence type="ECO:0000313" key="3">
    <source>
        <dbReference type="EMBL" id="MTH29305.1"/>
    </source>
</evidence>
<keyword evidence="4" id="KW-1185">Reference proteome</keyword>
<organism evidence="3 4">
    <name type="scientific">Myroides pelagicus</name>
    <dbReference type="NCBI Taxonomy" id="270914"/>
    <lineage>
        <taxon>Bacteria</taxon>
        <taxon>Pseudomonadati</taxon>
        <taxon>Bacteroidota</taxon>
        <taxon>Flavobacteriia</taxon>
        <taxon>Flavobacteriales</taxon>
        <taxon>Flavobacteriaceae</taxon>
        <taxon>Myroides</taxon>
    </lineage>
</organism>
<dbReference type="NCBIfam" id="TIGR00847">
    <property type="entry name" value="ccoS"/>
    <property type="match status" value="1"/>
</dbReference>
<gene>
    <name evidence="3" type="primary">ccoS</name>
    <name evidence="3" type="ORF">GJV77_05130</name>
</gene>
<feature type="region of interest" description="Disordered" evidence="1">
    <location>
        <begin position="49"/>
        <end position="73"/>
    </location>
</feature>